<comment type="caution">
    <text evidence="3">The sequence shown here is derived from an EMBL/GenBank/DDBJ whole genome shotgun (WGS) entry which is preliminary data.</text>
</comment>
<accession>A0A5A8DUT2</accession>
<proteinExistence type="predicted"/>
<evidence type="ECO:0000313" key="5">
    <source>
        <dbReference type="Proteomes" id="UP000324907"/>
    </source>
</evidence>
<dbReference type="Proteomes" id="UP000324907">
    <property type="component" value="Unassembled WGS sequence"/>
</dbReference>
<evidence type="ECO:0000313" key="4">
    <source>
        <dbReference type="Proteomes" id="UP000322899"/>
    </source>
</evidence>
<keyword evidence="1" id="KW-0732">Signal</keyword>
<feature type="chain" id="PRO_5036136847" description="Bowman-Birk serine protease inhibitors family domain-containing protein" evidence="1">
    <location>
        <begin position="29"/>
        <end position="149"/>
    </location>
</feature>
<dbReference type="Proteomes" id="UP000322899">
    <property type="component" value="Unassembled WGS sequence"/>
</dbReference>
<dbReference type="EMBL" id="VLTO01000146">
    <property type="protein sequence ID" value="KAA0160999.1"/>
    <property type="molecule type" value="Genomic_DNA"/>
</dbReference>
<dbReference type="AlphaFoldDB" id="A0A5A8DUT2"/>
<name>A0A5A8DUT2_CAFRO</name>
<evidence type="ECO:0008006" key="6">
    <source>
        <dbReference type="Google" id="ProtNLM"/>
    </source>
</evidence>
<evidence type="ECO:0000256" key="1">
    <source>
        <dbReference type="SAM" id="SignalP"/>
    </source>
</evidence>
<evidence type="ECO:0000313" key="2">
    <source>
        <dbReference type="EMBL" id="KAA0160999.1"/>
    </source>
</evidence>
<gene>
    <name evidence="2" type="ORF">FNF27_08195</name>
    <name evidence="3" type="ORF">FNF28_02755</name>
</gene>
<sequence>MFRGCSRPIAAPWARWLLLLLGIAAVIGQVALLFRTATRATPVGDWPSFTRADCVASTKGGKPSGSGRDCGAGQGAFCTLQQPCAPCTQGGCKRCSDTEFGNCRFVMSEDVGPYCAFPLTPDQEAAGVGKYLSDGRRALVAPCVKCCSD</sequence>
<feature type="signal peptide" evidence="1">
    <location>
        <begin position="1"/>
        <end position="28"/>
    </location>
</feature>
<evidence type="ECO:0000313" key="3">
    <source>
        <dbReference type="EMBL" id="KAA0167541.1"/>
    </source>
</evidence>
<organism evidence="3 5">
    <name type="scientific">Cafeteria roenbergensis</name>
    <name type="common">Marine flagellate</name>
    <dbReference type="NCBI Taxonomy" id="33653"/>
    <lineage>
        <taxon>Eukaryota</taxon>
        <taxon>Sar</taxon>
        <taxon>Stramenopiles</taxon>
        <taxon>Bigyra</taxon>
        <taxon>Opalozoa</taxon>
        <taxon>Bicosoecida</taxon>
        <taxon>Cafeteriaceae</taxon>
        <taxon>Cafeteria</taxon>
    </lineage>
</organism>
<dbReference type="EMBL" id="VLTL01000033">
    <property type="protein sequence ID" value="KAA0167541.1"/>
    <property type="molecule type" value="Genomic_DNA"/>
</dbReference>
<reference evidence="4 5" key="1">
    <citation type="submission" date="2019-07" db="EMBL/GenBank/DDBJ databases">
        <title>Genomes of Cafeteria roenbergensis.</title>
        <authorList>
            <person name="Fischer M.G."/>
            <person name="Hackl T."/>
            <person name="Roman M."/>
        </authorList>
    </citation>
    <scope>NUCLEOTIDE SEQUENCE [LARGE SCALE GENOMIC DNA]</scope>
    <source>
        <strain evidence="2 4">E4-10P</strain>
        <strain evidence="3 5">RCC970-E3</strain>
    </source>
</reference>
<protein>
    <recommendedName>
        <fullName evidence="6">Bowman-Birk serine protease inhibitors family domain-containing protein</fullName>
    </recommendedName>
</protein>